<dbReference type="AlphaFoldDB" id="A0A1G2S698"/>
<accession>A0A1G2S698</accession>
<reference evidence="3 4" key="1">
    <citation type="journal article" date="2016" name="Nat. Commun.">
        <title>Thousands of microbial genomes shed light on interconnected biogeochemical processes in an aquifer system.</title>
        <authorList>
            <person name="Anantharaman K."/>
            <person name="Brown C.T."/>
            <person name="Hug L.A."/>
            <person name="Sharon I."/>
            <person name="Castelle C.J."/>
            <person name="Probst A.J."/>
            <person name="Thomas B.C."/>
            <person name="Singh A."/>
            <person name="Wilkins M.J."/>
            <person name="Karaoz U."/>
            <person name="Brodie E.L."/>
            <person name="Williams K.H."/>
            <person name="Hubbard S.S."/>
            <person name="Banfield J.F."/>
        </authorList>
    </citation>
    <scope>NUCLEOTIDE SEQUENCE [LARGE SCALE GENOMIC DNA]</scope>
</reference>
<feature type="domain" description="Transcriptional repressor PaaX-like central Cas2-like" evidence="2">
    <location>
        <begin position="98"/>
        <end position="171"/>
    </location>
</feature>
<name>A0A1G2S698_9BACT</name>
<evidence type="ECO:0000259" key="2">
    <source>
        <dbReference type="Pfam" id="PF20803"/>
    </source>
</evidence>
<dbReference type="InterPro" id="IPR048846">
    <property type="entry name" value="PaaX-like_central"/>
</dbReference>
<evidence type="ECO:0000256" key="1">
    <source>
        <dbReference type="SAM" id="Phobius"/>
    </source>
</evidence>
<sequence>MKNYEKGELAKEILVGLALGGFIVLCVAAPGFAHIAKLFKTKDSRDRYRLAQSMRGLQKRRLVSIIQKNGQDVIEITELGKKRVLEYDLDAIYVKPTKKWNGHWHLITFDIPEKQARARRAVSIKIKELGLYPLQKSIFVSPYPCKDEIDFVGEFFNVRKYVIYIEAINIENAEKVRRHFGV</sequence>
<dbReference type="Proteomes" id="UP000179118">
    <property type="component" value="Unassembled WGS sequence"/>
</dbReference>
<keyword evidence="1" id="KW-0472">Membrane</keyword>
<organism evidence="3 4">
    <name type="scientific">Candidatus Yonathbacteria bacterium RIFCSPHIGHO2_02_FULL_44_14</name>
    <dbReference type="NCBI Taxonomy" id="1802724"/>
    <lineage>
        <taxon>Bacteria</taxon>
        <taxon>Candidatus Yonathiibacteriota</taxon>
    </lineage>
</organism>
<evidence type="ECO:0000313" key="4">
    <source>
        <dbReference type="Proteomes" id="UP000179118"/>
    </source>
</evidence>
<comment type="caution">
    <text evidence="3">The sequence shown here is derived from an EMBL/GenBank/DDBJ whole genome shotgun (WGS) entry which is preliminary data.</text>
</comment>
<dbReference type="SUPFAM" id="SSF143430">
    <property type="entry name" value="TTP0101/SSO1404-like"/>
    <property type="match status" value="1"/>
</dbReference>
<keyword evidence="1" id="KW-0812">Transmembrane</keyword>
<keyword evidence="1" id="KW-1133">Transmembrane helix</keyword>
<protein>
    <recommendedName>
        <fullName evidence="2">Transcriptional repressor PaaX-like central Cas2-like domain-containing protein</fullName>
    </recommendedName>
</protein>
<proteinExistence type="predicted"/>
<dbReference type="Pfam" id="PF20803">
    <property type="entry name" value="PaaX_M"/>
    <property type="match status" value="1"/>
</dbReference>
<dbReference type="Gene3D" id="3.30.70.2650">
    <property type="match status" value="1"/>
</dbReference>
<dbReference type="EMBL" id="MHUT01000018">
    <property type="protein sequence ID" value="OHA80615.1"/>
    <property type="molecule type" value="Genomic_DNA"/>
</dbReference>
<gene>
    <name evidence="3" type="ORF">A3D51_00885</name>
</gene>
<feature type="transmembrane region" description="Helical" evidence="1">
    <location>
        <begin position="13"/>
        <end position="39"/>
    </location>
</feature>
<evidence type="ECO:0000313" key="3">
    <source>
        <dbReference type="EMBL" id="OHA80615.1"/>
    </source>
</evidence>